<organism evidence="7 8">
    <name type="scientific">Thermogymnomonas acidicola</name>
    <dbReference type="NCBI Taxonomy" id="399579"/>
    <lineage>
        <taxon>Archaea</taxon>
        <taxon>Methanobacteriati</taxon>
        <taxon>Thermoplasmatota</taxon>
        <taxon>Thermoplasmata</taxon>
        <taxon>Thermoplasmatales</taxon>
        <taxon>Thermogymnomonas</taxon>
    </lineage>
</organism>
<evidence type="ECO:0000256" key="1">
    <source>
        <dbReference type="ARBA" id="ARBA00001933"/>
    </source>
</evidence>
<proteinExistence type="inferred from homology"/>
<accession>A0AA37BRS4</accession>
<dbReference type="PANTHER" id="PTHR42885:SF2">
    <property type="entry name" value="HISTIDINOL-PHOSPHATE AMINOTRANSFERASE"/>
    <property type="match status" value="1"/>
</dbReference>
<evidence type="ECO:0000256" key="3">
    <source>
        <dbReference type="ARBA" id="ARBA00022679"/>
    </source>
</evidence>
<name>A0AA37BRS4_9ARCH</name>
<evidence type="ECO:0000256" key="2">
    <source>
        <dbReference type="ARBA" id="ARBA00022576"/>
    </source>
</evidence>
<dbReference type="CDD" id="cd00609">
    <property type="entry name" value="AAT_like"/>
    <property type="match status" value="1"/>
</dbReference>
<evidence type="ECO:0000259" key="6">
    <source>
        <dbReference type="Pfam" id="PF00155"/>
    </source>
</evidence>
<evidence type="ECO:0000256" key="4">
    <source>
        <dbReference type="ARBA" id="ARBA00022898"/>
    </source>
</evidence>
<dbReference type="RefSeq" id="WP_188681357.1">
    <property type="nucleotide sequence ID" value="NZ_BMNY01000002.1"/>
</dbReference>
<dbReference type="SUPFAM" id="SSF53383">
    <property type="entry name" value="PLP-dependent transferases"/>
    <property type="match status" value="1"/>
</dbReference>
<evidence type="ECO:0000313" key="8">
    <source>
        <dbReference type="Proteomes" id="UP000632195"/>
    </source>
</evidence>
<dbReference type="PROSITE" id="PS00599">
    <property type="entry name" value="AA_TRANSFER_CLASS_2"/>
    <property type="match status" value="1"/>
</dbReference>
<protein>
    <submittedName>
        <fullName evidence="7">Histidinol-phosphate aminotransferase</fullName>
    </submittedName>
</protein>
<comment type="similarity">
    <text evidence="5">Belongs to the class-II pyridoxal-phosphate-dependent aminotransferase family.</text>
</comment>
<dbReference type="PANTHER" id="PTHR42885">
    <property type="entry name" value="HISTIDINOL-PHOSPHATE AMINOTRANSFERASE-RELATED"/>
    <property type="match status" value="1"/>
</dbReference>
<feature type="domain" description="Aminotransferase class I/classII large" evidence="6">
    <location>
        <begin position="10"/>
        <end position="311"/>
    </location>
</feature>
<reference evidence="7" key="1">
    <citation type="journal article" date="2014" name="Int. J. Syst. Evol. Microbiol.">
        <title>Complete genome sequence of Corynebacterium casei LMG S-19264T (=DSM 44701T), isolated from a smear-ripened cheese.</title>
        <authorList>
            <consortium name="US DOE Joint Genome Institute (JGI-PGF)"/>
            <person name="Walter F."/>
            <person name="Albersmeier A."/>
            <person name="Kalinowski J."/>
            <person name="Ruckert C."/>
        </authorList>
    </citation>
    <scope>NUCLEOTIDE SEQUENCE</scope>
    <source>
        <strain evidence="7">JCM 13583</strain>
    </source>
</reference>
<gene>
    <name evidence="7" type="ORF">GCM10007108_12310</name>
</gene>
<dbReference type="Gene3D" id="3.90.1150.10">
    <property type="entry name" value="Aspartate Aminotransferase, domain 1"/>
    <property type="match status" value="1"/>
</dbReference>
<comment type="caution">
    <text evidence="7">The sequence shown here is derived from an EMBL/GenBank/DDBJ whole genome shotgun (WGS) entry which is preliminary data.</text>
</comment>
<comment type="cofactor">
    <cofactor evidence="1 5">
        <name>pyridoxal 5'-phosphate</name>
        <dbReference type="ChEBI" id="CHEBI:597326"/>
    </cofactor>
</comment>
<dbReference type="GO" id="GO:0030170">
    <property type="term" value="F:pyridoxal phosphate binding"/>
    <property type="evidence" value="ECO:0007669"/>
    <property type="project" value="InterPro"/>
</dbReference>
<keyword evidence="3" id="KW-0808">Transferase</keyword>
<dbReference type="Pfam" id="PF00155">
    <property type="entry name" value="Aminotran_1_2"/>
    <property type="match status" value="1"/>
</dbReference>
<dbReference type="GO" id="GO:0008483">
    <property type="term" value="F:transaminase activity"/>
    <property type="evidence" value="ECO:0007669"/>
    <property type="project" value="UniProtKB-KW"/>
</dbReference>
<evidence type="ECO:0000313" key="7">
    <source>
        <dbReference type="EMBL" id="GGM75920.1"/>
    </source>
</evidence>
<evidence type="ECO:0000256" key="5">
    <source>
        <dbReference type="RuleBase" id="RU003693"/>
    </source>
</evidence>
<dbReference type="InterPro" id="IPR015422">
    <property type="entry name" value="PyrdxlP-dep_Trfase_small"/>
</dbReference>
<dbReference type="Proteomes" id="UP000632195">
    <property type="component" value="Unassembled WGS sequence"/>
</dbReference>
<keyword evidence="4 5" id="KW-0663">Pyridoxal phosphate</keyword>
<dbReference type="EMBL" id="BMNY01000002">
    <property type="protein sequence ID" value="GGM75920.1"/>
    <property type="molecule type" value="Genomic_DNA"/>
</dbReference>
<dbReference type="InterPro" id="IPR004839">
    <property type="entry name" value="Aminotransferase_I/II_large"/>
</dbReference>
<dbReference type="InterPro" id="IPR015421">
    <property type="entry name" value="PyrdxlP-dep_Trfase_major"/>
</dbReference>
<reference evidence="7" key="2">
    <citation type="submission" date="2022-09" db="EMBL/GenBank/DDBJ databases">
        <authorList>
            <person name="Sun Q."/>
            <person name="Ohkuma M."/>
        </authorList>
    </citation>
    <scope>NUCLEOTIDE SEQUENCE</scope>
    <source>
        <strain evidence="7">JCM 13583</strain>
    </source>
</reference>
<dbReference type="InterPro" id="IPR015424">
    <property type="entry name" value="PyrdxlP-dep_Trfase"/>
</dbReference>
<sequence>MRYQNRPSGLVRLDRNESPFDIPAEVKEEAVRAMLEREWNRYPDAEGEGLRQDIADSLGLGMGNVVVGNGSDDLLPEVITMFRRIYVYEPTFEMYRFFAEKHGVQYVPVWLSPEFRFPEPPETGSGDLLVVCRPNNPTGTEAEEDIVLSALERGTNVLLDEAYWDFSGHTMVEKVSDYPNLMVLRTFSKAFSMAGVRVGYLVASEETASRVLGRRAPFPVNVLSECVARAMLRHRDLVRKTVDYIVAERERMEQRLGELCVRSTTNFFLVKGDMRERLAERGILVRKLSGRLSEMSRVTVGERRENDAFLEAYLELVSGAGGRLAGP</sequence>
<dbReference type="AlphaFoldDB" id="A0AA37BRS4"/>
<keyword evidence="8" id="KW-1185">Reference proteome</keyword>
<keyword evidence="2 7" id="KW-0032">Aminotransferase</keyword>
<dbReference type="InterPro" id="IPR001917">
    <property type="entry name" value="Aminotrans_II_pyridoxalP_BS"/>
</dbReference>
<dbReference type="Gene3D" id="3.40.640.10">
    <property type="entry name" value="Type I PLP-dependent aspartate aminotransferase-like (Major domain)"/>
    <property type="match status" value="1"/>
</dbReference>